<dbReference type="InterPro" id="IPR036909">
    <property type="entry name" value="Cyt_c-like_dom_sf"/>
</dbReference>
<evidence type="ECO:0000259" key="2">
    <source>
        <dbReference type="Pfam" id="PF07583"/>
    </source>
</evidence>
<dbReference type="InterPro" id="IPR011444">
    <property type="entry name" value="DUF1549"/>
</dbReference>
<dbReference type="EMBL" id="CP036276">
    <property type="protein sequence ID" value="QDU44795.1"/>
    <property type="molecule type" value="Genomic_DNA"/>
</dbReference>
<dbReference type="SUPFAM" id="SSF46626">
    <property type="entry name" value="Cytochrome c"/>
    <property type="match status" value="1"/>
</dbReference>
<evidence type="ECO:0000259" key="3">
    <source>
        <dbReference type="Pfam" id="PF07587"/>
    </source>
</evidence>
<evidence type="ECO:0000313" key="5">
    <source>
        <dbReference type="EMBL" id="QDU44795.1"/>
    </source>
</evidence>
<dbReference type="GO" id="GO:0020037">
    <property type="term" value="F:heme binding"/>
    <property type="evidence" value="ECO:0007669"/>
    <property type="project" value="InterPro"/>
</dbReference>
<dbReference type="Pfam" id="PF07635">
    <property type="entry name" value="PSCyt1"/>
    <property type="match status" value="1"/>
</dbReference>
<name>A0A517ZQR7_9PLAN</name>
<dbReference type="Pfam" id="PF07583">
    <property type="entry name" value="PSCyt2"/>
    <property type="match status" value="1"/>
</dbReference>
<dbReference type="GO" id="GO:0009055">
    <property type="term" value="F:electron transfer activity"/>
    <property type="evidence" value="ECO:0007669"/>
    <property type="project" value="InterPro"/>
</dbReference>
<dbReference type="InterPro" id="IPR011429">
    <property type="entry name" value="Cyt_c_Planctomycete-type"/>
</dbReference>
<dbReference type="PANTHER" id="PTHR35889">
    <property type="entry name" value="CYCLOINULO-OLIGOSACCHARIDE FRUCTANOTRANSFERASE-RELATED"/>
    <property type="match status" value="1"/>
</dbReference>
<evidence type="ECO:0000313" key="6">
    <source>
        <dbReference type="Proteomes" id="UP000319383"/>
    </source>
</evidence>
<organism evidence="5 6">
    <name type="scientific">Symmachiella dynata</name>
    <dbReference type="NCBI Taxonomy" id="2527995"/>
    <lineage>
        <taxon>Bacteria</taxon>
        <taxon>Pseudomonadati</taxon>
        <taxon>Planctomycetota</taxon>
        <taxon>Planctomycetia</taxon>
        <taxon>Planctomycetales</taxon>
        <taxon>Planctomycetaceae</taxon>
        <taxon>Symmachiella</taxon>
    </lineage>
</organism>
<sequence length="817" mass="91423">MATSLAILVSVGTAVLSADETPQKSNRPNAEQIRFFENTIRPLLATYCYDCHGADVQESELRLDTLAGILTGGNAGASINPGKPQQSLLITAIGYRDNELQMPPDEKLSDRQIADLTRWVEMGAPHPDSGTVKVAPRTTLDIAKGRTHWAFQTPSKPNVPRGGPVESIKNPIDAFLSAAQTEQGLQPLGPADKRTLIRRATFDLIGLPPTPAEIDAFLADESDDAFGRVVDRLLDSPHYGERWGRHWLDIARYADSNGLDENVAHGNAWRYRDYVVQSLNQDKPYDEFVVEQLAGDQLDSGTDVSLRNERLIATGFLALGPKVLAEVDEAKMEMDIVDEQVDTIGRSLMGLTLGCARCHDHKFDPIGQDDYYGLAGIFKSTRTMESFKKVAKWQENLIALPEELARKEKHEQRISEKKSQIEDRIAMAKGKLAPPTGETVPEDLEKRFPQETQDELKQLRDELKKLEKSVPVLPTAMGVVDGDIADAAVHLRGSHLTLGDVVPRRFPRVLCSDTPPSLPSGSSGRLEYARWLTTPGHPLTARVMVNRIWRWHFGKGLVSTVDNFGLQGQPPTHPKLLDWLAVRFVEEGWSIKAMHRLIMQSAAYQRSSGFDSHCAKVDPVNQYYWRFDVRRLEAETIRDALLATSGTLDRTLGGNLLAVKNRDYLFDHTSQDKSSYDIRRRSIYVPVIRNHLYDMFQLFDYTDASVLNGNRNTSTIAPQALFLMNSKLVIDLTTAMADRLLDAEGTRKERVTQLFLEAYGRPPTEDELTRADLFLTQFVELTAQEKEDPQGDADTTQQAWQALCQSVISSSEFIYVR</sequence>
<evidence type="ECO:0000259" key="4">
    <source>
        <dbReference type="Pfam" id="PF07635"/>
    </source>
</evidence>
<feature type="region of interest" description="Disordered" evidence="1">
    <location>
        <begin position="426"/>
        <end position="449"/>
    </location>
</feature>
<gene>
    <name evidence="5" type="ORF">Mal52_32810</name>
</gene>
<dbReference type="AlphaFoldDB" id="A0A517ZQR7"/>
<reference evidence="5 6" key="1">
    <citation type="submission" date="2019-02" db="EMBL/GenBank/DDBJ databases">
        <title>Deep-cultivation of Planctomycetes and their phenomic and genomic characterization uncovers novel biology.</title>
        <authorList>
            <person name="Wiegand S."/>
            <person name="Jogler M."/>
            <person name="Boedeker C."/>
            <person name="Pinto D."/>
            <person name="Vollmers J."/>
            <person name="Rivas-Marin E."/>
            <person name="Kohn T."/>
            <person name="Peeters S.H."/>
            <person name="Heuer A."/>
            <person name="Rast P."/>
            <person name="Oberbeckmann S."/>
            <person name="Bunk B."/>
            <person name="Jeske O."/>
            <person name="Meyerdierks A."/>
            <person name="Storesund J.E."/>
            <person name="Kallscheuer N."/>
            <person name="Luecker S."/>
            <person name="Lage O.M."/>
            <person name="Pohl T."/>
            <person name="Merkel B.J."/>
            <person name="Hornburger P."/>
            <person name="Mueller R.-W."/>
            <person name="Bruemmer F."/>
            <person name="Labrenz M."/>
            <person name="Spormann A.M."/>
            <person name="Op den Camp H."/>
            <person name="Overmann J."/>
            <person name="Amann R."/>
            <person name="Jetten M.S.M."/>
            <person name="Mascher T."/>
            <person name="Medema M.H."/>
            <person name="Devos D.P."/>
            <person name="Kaster A.-K."/>
            <person name="Ovreas L."/>
            <person name="Rohde M."/>
            <person name="Galperin M.Y."/>
            <person name="Jogler C."/>
        </authorList>
    </citation>
    <scope>NUCLEOTIDE SEQUENCE [LARGE SCALE GENOMIC DNA]</scope>
    <source>
        <strain evidence="5 6">Mal52</strain>
    </source>
</reference>
<dbReference type="Proteomes" id="UP000319383">
    <property type="component" value="Chromosome"/>
</dbReference>
<protein>
    <submittedName>
        <fullName evidence="5">Planctomycete cytochrome C</fullName>
    </submittedName>
</protein>
<dbReference type="InterPro" id="IPR022655">
    <property type="entry name" value="DUF1553"/>
</dbReference>
<feature type="domain" description="DUF1549" evidence="2">
    <location>
        <begin position="171"/>
        <end position="382"/>
    </location>
</feature>
<dbReference type="RefSeq" id="WP_145377090.1">
    <property type="nucleotide sequence ID" value="NZ_CP036276.1"/>
</dbReference>
<proteinExistence type="predicted"/>
<dbReference type="Pfam" id="PF07587">
    <property type="entry name" value="PSD1"/>
    <property type="match status" value="1"/>
</dbReference>
<evidence type="ECO:0000256" key="1">
    <source>
        <dbReference type="SAM" id="MobiDB-lite"/>
    </source>
</evidence>
<keyword evidence="6" id="KW-1185">Reference proteome</keyword>
<dbReference type="KEGG" id="sdyn:Mal52_32810"/>
<feature type="domain" description="Cytochrome C Planctomycete-type" evidence="4">
    <location>
        <begin position="48"/>
        <end position="106"/>
    </location>
</feature>
<dbReference type="PANTHER" id="PTHR35889:SF3">
    <property type="entry name" value="F-BOX DOMAIN-CONTAINING PROTEIN"/>
    <property type="match status" value="1"/>
</dbReference>
<feature type="domain" description="DUF1553" evidence="3">
    <location>
        <begin position="524"/>
        <end position="772"/>
    </location>
</feature>
<accession>A0A517ZQR7</accession>